<protein>
    <submittedName>
        <fullName evidence="2">Glycerophosphoryl diester phosphodiesterase</fullName>
    </submittedName>
</protein>
<dbReference type="PANTHER" id="PTHR46211:SF8">
    <property type="entry name" value="PHOSPHODIESTERASE"/>
    <property type="match status" value="1"/>
</dbReference>
<evidence type="ECO:0000313" key="2">
    <source>
        <dbReference type="EMBL" id="SJZ35811.1"/>
    </source>
</evidence>
<dbReference type="RefSeq" id="WP_078785761.1">
    <property type="nucleotide sequence ID" value="NZ_FMTO01000002.1"/>
</dbReference>
<name>A0A1T4K073_9FIRM</name>
<dbReference type="Proteomes" id="UP000189857">
    <property type="component" value="Unassembled WGS sequence"/>
</dbReference>
<dbReference type="GO" id="GO:0008081">
    <property type="term" value="F:phosphoric diester hydrolase activity"/>
    <property type="evidence" value="ECO:0007669"/>
    <property type="project" value="InterPro"/>
</dbReference>
<dbReference type="CDD" id="cd08556">
    <property type="entry name" value="GDPD"/>
    <property type="match status" value="1"/>
</dbReference>
<evidence type="ECO:0000259" key="1">
    <source>
        <dbReference type="PROSITE" id="PS51704"/>
    </source>
</evidence>
<dbReference type="SUPFAM" id="SSF51695">
    <property type="entry name" value="PLC-like phosphodiesterases"/>
    <property type="match status" value="1"/>
</dbReference>
<dbReference type="Gene3D" id="3.20.20.190">
    <property type="entry name" value="Phosphatidylinositol (PI) phosphodiesterase"/>
    <property type="match status" value="1"/>
</dbReference>
<dbReference type="Pfam" id="PF03009">
    <property type="entry name" value="GDPD"/>
    <property type="match status" value="1"/>
</dbReference>
<dbReference type="InterPro" id="IPR017946">
    <property type="entry name" value="PLC-like_Pdiesterase_TIM-brl"/>
</dbReference>
<proteinExistence type="predicted"/>
<reference evidence="2 3" key="1">
    <citation type="submission" date="2017-02" db="EMBL/GenBank/DDBJ databases">
        <authorList>
            <person name="Peterson S.W."/>
        </authorList>
    </citation>
    <scope>NUCLEOTIDE SEQUENCE [LARGE SCALE GENOMIC DNA]</scope>
    <source>
        <strain evidence="2 3">ATCC 17233</strain>
    </source>
</reference>
<evidence type="ECO:0000313" key="3">
    <source>
        <dbReference type="Proteomes" id="UP000189857"/>
    </source>
</evidence>
<feature type="domain" description="GP-PDE" evidence="1">
    <location>
        <begin position="12"/>
        <end position="240"/>
    </location>
</feature>
<accession>A0A1T4K073</accession>
<organism evidence="2 3">
    <name type="scientific">Eubacterium ruminantium</name>
    <dbReference type="NCBI Taxonomy" id="42322"/>
    <lineage>
        <taxon>Bacteria</taxon>
        <taxon>Bacillati</taxon>
        <taxon>Bacillota</taxon>
        <taxon>Clostridia</taxon>
        <taxon>Eubacteriales</taxon>
        <taxon>Eubacteriaceae</taxon>
        <taxon>Eubacterium</taxon>
    </lineage>
</organism>
<dbReference type="InterPro" id="IPR030395">
    <property type="entry name" value="GP_PDE_dom"/>
</dbReference>
<gene>
    <name evidence="2" type="ORF">SAMN02745110_00065</name>
</gene>
<dbReference type="OrthoDB" id="384721at2"/>
<keyword evidence="3" id="KW-1185">Reference proteome</keyword>
<dbReference type="GO" id="GO:0006629">
    <property type="term" value="P:lipid metabolic process"/>
    <property type="evidence" value="ECO:0007669"/>
    <property type="project" value="InterPro"/>
</dbReference>
<sequence length="248" mass="28880">MIQFLNGKKSKTKIIAHRGASFLASRENTMESFELAIKLKADMVEFDVRETRDKELVVFHDSIFNEMPIAWQNYEDMVKAAGERGFEIPRLIDVVKLCHGKIKMDVEVKETGYEEKIVKLLQENADYDEYSVKSFKDEVIRKVKELDSNITTGLLIGKKHAKFWRMLKDYYPEKRIRAAHADFISPAQHLVRYTFLRRMRKKGCPVLVWTVNDKKKMLKYIRMGVNGIITDKPDAALYVRKKAIGNSL</sequence>
<dbReference type="PROSITE" id="PS51704">
    <property type="entry name" value="GP_PDE"/>
    <property type="match status" value="1"/>
</dbReference>
<dbReference type="AlphaFoldDB" id="A0A1T4K073"/>
<dbReference type="EMBL" id="FUXA01000003">
    <property type="protein sequence ID" value="SJZ35811.1"/>
    <property type="molecule type" value="Genomic_DNA"/>
</dbReference>
<dbReference type="PANTHER" id="PTHR46211">
    <property type="entry name" value="GLYCEROPHOSPHORYL DIESTER PHOSPHODIESTERASE"/>
    <property type="match status" value="1"/>
</dbReference>